<evidence type="ECO:0000313" key="1">
    <source>
        <dbReference type="EMBL" id="DAE29353.1"/>
    </source>
</evidence>
<sequence>MVSLSSLDLTVILFTELRMNKTKSVEQILLSYINRKLIHVEV</sequence>
<name>A0A8S5RE57_9VIRU</name>
<proteinExistence type="predicted"/>
<dbReference type="EMBL" id="BK059093">
    <property type="protein sequence ID" value="DAE29353.1"/>
    <property type="molecule type" value="Genomic_DNA"/>
</dbReference>
<reference evidence="1" key="1">
    <citation type="journal article" date="2021" name="Proc. Natl. Acad. Sci. U.S.A.">
        <title>A Catalog of Tens of Thousands of Viruses from Human Metagenomes Reveals Hidden Associations with Chronic Diseases.</title>
        <authorList>
            <person name="Tisza M.J."/>
            <person name="Buck C.B."/>
        </authorList>
    </citation>
    <scope>NUCLEOTIDE SEQUENCE</scope>
    <source>
        <strain evidence="1">Ctx9V1</strain>
    </source>
</reference>
<protein>
    <submittedName>
        <fullName evidence="1">Uncharacterized protein</fullName>
    </submittedName>
</protein>
<organism evidence="1">
    <name type="scientific">virus sp. ctx9V1</name>
    <dbReference type="NCBI Taxonomy" id="2828001"/>
    <lineage>
        <taxon>Viruses</taxon>
    </lineage>
</organism>
<accession>A0A8S5RE57</accession>